<evidence type="ECO:0000313" key="7">
    <source>
        <dbReference type="EMBL" id="KAF9890350.1"/>
    </source>
</evidence>
<evidence type="ECO:0008006" key="9">
    <source>
        <dbReference type="Google" id="ProtNLM"/>
    </source>
</evidence>
<feature type="transmembrane region" description="Helical" evidence="6">
    <location>
        <begin position="177"/>
        <end position="200"/>
    </location>
</feature>
<comment type="subcellular location">
    <subcellularLocation>
        <location evidence="1">Membrane</location>
        <topology evidence="1">Multi-pass membrane protein</topology>
    </subcellularLocation>
</comment>
<keyword evidence="2" id="KW-0813">Transport</keyword>
<reference evidence="7" key="1">
    <citation type="journal article" date="2019" name="Beilstein J. Org. Chem.">
        <title>Nanangenines: drimane sesquiterpenoids as the dominant metabolite cohort of a novel Australian fungus, Aspergillus nanangensis.</title>
        <authorList>
            <person name="Lacey H.J."/>
            <person name="Gilchrist C.L.M."/>
            <person name="Crombie A."/>
            <person name="Kalaitzis J.A."/>
            <person name="Vuong D."/>
            <person name="Rutledge P.J."/>
            <person name="Turner P."/>
            <person name="Pitt J.I."/>
            <person name="Lacey E."/>
            <person name="Chooi Y.H."/>
            <person name="Piggott A.M."/>
        </authorList>
    </citation>
    <scope>NUCLEOTIDE SEQUENCE</scope>
    <source>
        <strain evidence="7">MST-FP2251</strain>
    </source>
</reference>
<dbReference type="AlphaFoldDB" id="A0AAD4GV59"/>
<dbReference type="Proteomes" id="UP001194746">
    <property type="component" value="Unassembled WGS sequence"/>
</dbReference>
<gene>
    <name evidence="7" type="ORF">FE257_006016</name>
</gene>
<keyword evidence="4 6" id="KW-1133">Transmembrane helix</keyword>
<evidence type="ECO:0000256" key="6">
    <source>
        <dbReference type="SAM" id="Phobius"/>
    </source>
</evidence>
<dbReference type="Pfam" id="PF13520">
    <property type="entry name" value="AA_permease_2"/>
    <property type="match status" value="2"/>
</dbReference>
<feature type="transmembrane region" description="Helical" evidence="6">
    <location>
        <begin position="432"/>
        <end position="451"/>
    </location>
</feature>
<organism evidence="7 8">
    <name type="scientific">Aspergillus nanangensis</name>
    <dbReference type="NCBI Taxonomy" id="2582783"/>
    <lineage>
        <taxon>Eukaryota</taxon>
        <taxon>Fungi</taxon>
        <taxon>Dikarya</taxon>
        <taxon>Ascomycota</taxon>
        <taxon>Pezizomycotina</taxon>
        <taxon>Eurotiomycetes</taxon>
        <taxon>Eurotiomycetidae</taxon>
        <taxon>Eurotiales</taxon>
        <taxon>Aspergillaceae</taxon>
        <taxon>Aspergillus</taxon>
        <taxon>Aspergillus subgen. Circumdati</taxon>
    </lineage>
</organism>
<reference evidence="7" key="2">
    <citation type="submission" date="2020-02" db="EMBL/GenBank/DDBJ databases">
        <authorList>
            <person name="Gilchrist C.L.M."/>
            <person name="Chooi Y.-H."/>
        </authorList>
    </citation>
    <scope>NUCLEOTIDE SEQUENCE</scope>
    <source>
        <strain evidence="7">MST-FP2251</strain>
    </source>
</reference>
<sequence length="454" mass="48825">MNIELEPPISDVGKGLVASGDEEGRLHELGYSQELRREFSLLTLGSLCLSLMSSWEALSVALAPAIITGGAPSVACSLAEIASVYPTAGGQYHWVAILSPRPIRSFASWFTGWISIGGQAVFTASAAFASGLQMQGYIVLNNKDYIPERYQAMLLVWLTLVYAIVINIWGHQLQPKANLLAAALHIAAWVAVIIVLAVMAPKNDARYDSTCHLAEEIPKPSRNVPLAMVGSCVLNGIMGLGYVILLLYSTGPLKDLLATPTGFPFMEIYLHATRSPIGATMMCLSFTIIAVVATGAATASTSRTLWAFARDGATPLHHQISKVDNATQVPVLAILIVVTLQALLGFIYLGNTTAYNAILAMAAIGMYLSYLLPIACMLSYRLRKTHAVTDGEFRLGQPFGVCLNVVSISWLTVAIIFSAFPSELPVTPQNANYSSAVMIGWILFGAVYYFGWGL</sequence>
<feature type="transmembrane region" description="Helical" evidence="6">
    <location>
        <begin position="355"/>
        <end position="380"/>
    </location>
</feature>
<comment type="caution">
    <text evidence="7">The sequence shown here is derived from an EMBL/GenBank/DDBJ whole genome shotgun (WGS) entry which is preliminary data.</text>
</comment>
<dbReference type="PANTHER" id="PTHR45649:SF14">
    <property type="entry name" value="GABA PERMEASE"/>
    <property type="match status" value="1"/>
</dbReference>
<evidence type="ECO:0000256" key="3">
    <source>
        <dbReference type="ARBA" id="ARBA00022692"/>
    </source>
</evidence>
<evidence type="ECO:0000256" key="5">
    <source>
        <dbReference type="ARBA" id="ARBA00023136"/>
    </source>
</evidence>
<dbReference type="PIRSF" id="PIRSF006060">
    <property type="entry name" value="AA_transporter"/>
    <property type="match status" value="1"/>
</dbReference>
<keyword evidence="8" id="KW-1185">Reference proteome</keyword>
<feature type="transmembrane region" description="Helical" evidence="6">
    <location>
        <begin position="329"/>
        <end position="349"/>
    </location>
</feature>
<evidence type="ECO:0000256" key="1">
    <source>
        <dbReference type="ARBA" id="ARBA00004141"/>
    </source>
</evidence>
<protein>
    <recommendedName>
        <fullName evidence="9">Amino acid permease</fullName>
    </recommendedName>
</protein>
<feature type="transmembrane region" description="Helical" evidence="6">
    <location>
        <begin position="401"/>
        <end position="420"/>
    </location>
</feature>
<name>A0AAD4GV59_ASPNN</name>
<dbReference type="GO" id="GO:0016020">
    <property type="term" value="C:membrane"/>
    <property type="evidence" value="ECO:0007669"/>
    <property type="project" value="UniProtKB-SubCell"/>
</dbReference>
<evidence type="ECO:0000256" key="4">
    <source>
        <dbReference type="ARBA" id="ARBA00022989"/>
    </source>
</evidence>
<dbReference type="EMBL" id="VCAU01000027">
    <property type="protein sequence ID" value="KAF9890350.1"/>
    <property type="molecule type" value="Genomic_DNA"/>
</dbReference>
<proteinExistence type="predicted"/>
<dbReference type="GO" id="GO:0022857">
    <property type="term" value="F:transmembrane transporter activity"/>
    <property type="evidence" value="ECO:0007669"/>
    <property type="project" value="InterPro"/>
</dbReference>
<accession>A0AAD4GV59</accession>
<keyword evidence="5 6" id="KW-0472">Membrane</keyword>
<feature type="transmembrane region" description="Helical" evidence="6">
    <location>
        <begin position="150"/>
        <end position="170"/>
    </location>
</feature>
<dbReference type="PANTHER" id="PTHR45649">
    <property type="entry name" value="AMINO-ACID PERMEASE BAT1"/>
    <property type="match status" value="1"/>
</dbReference>
<keyword evidence="3 6" id="KW-0812">Transmembrane</keyword>
<evidence type="ECO:0000313" key="8">
    <source>
        <dbReference type="Proteomes" id="UP001194746"/>
    </source>
</evidence>
<dbReference type="InterPro" id="IPR002293">
    <property type="entry name" value="AA/rel_permease1"/>
</dbReference>
<feature type="transmembrane region" description="Helical" evidence="6">
    <location>
        <begin position="226"/>
        <end position="248"/>
    </location>
</feature>
<evidence type="ECO:0000256" key="2">
    <source>
        <dbReference type="ARBA" id="ARBA00022448"/>
    </source>
</evidence>
<dbReference type="Gene3D" id="1.20.1740.10">
    <property type="entry name" value="Amino acid/polyamine transporter I"/>
    <property type="match status" value="2"/>
</dbReference>
<feature type="transmembrane region" description="Helical" evidence="6">
    <location>
        <begin position="106"/>
        <end position="130"/>
    </location>
</feature>